<feature type="compositionally biased region" description="Basic and acidic residues" evidence="1">
    <location>
        <begin position="69"/>
        <end position="90"/>
    </location>
</feature>
<feature type="region of interest" description="Disordered" evidence="1">
    <location>
        <begin position="1"/>
        <end position="27"/>
    </location>
</feature>
<feature type="compositionally biased region" description="Acidic residues" evidence="1">
    <location>
        <begin position="53"/>
        <end position="64"/>
    </location>
</feature>
<dbReference type="GO" id="GO:0005682">
    <property type="term" value="C:U5 snRNP"/>
    <property type="evidence" value="ECO:0007669"/>
    <property type="project" value="InterPro"/>
</dbReference>
<proteinExistence type="predicted"/>
<dbReference type="Proteomes" id="UP001162131">
    <property type="component" value="Unassembled WGS sequence"/>
</dbReference>
<evidence type="ECO:0000313" key="3">
    <source>
        <dbReference type="Proteomes" id="UP001162131"/>
    </source>
</evidence>
<dbReference type="PANTHER" id="PTHR13138:SF3">
    <property type="entry name" value="CD2 ANTIGEN CYTOPLASMIC TAIL-BINDING PROTEIN 2"/>
    <property type="match status" value="1"/>
</dbReference>
<evidence type="ECO:0000256" key="1">
    <source>
        <dbReference type="SAM" id="MobiDB-lite"/>
    </source>
</evidence>
<reference evidence="2" key="1">
    <citation type="submission" date="2021-09" db="EMBL/GenBank/DDBJ databases">
        <authorList>
            <consortium name="AG Swart"/>
            <person name="Singh M."/>
            <person name="Singh A."/>
            <person name="Seah K."/>
            <person name="Emmerich C."/>
        </authorList>
    </citation>
    <scope>NUCLEOTIDE SEQUENCE</scope>
    <source>
        <strain evidence="2">ATCC30299</strain>
    </source>
</reference>
<keyword evidence="3" id="KW-1185">Reference proteome</keyword>
<protein>
    <recommendedName>
        <fullName evidence="4">GYF domain-containing protein</fullName>
    </recommendedName>
</protein>
<dbReference type="EMBL" id="CAJZBQ010000064">
    <property type="protein sequence ID" value="CAG9336137.1"/>
    <property type="molecule type" value="Genomic_DNA"/>
</dbReference>
<comment type="caution">
    <text evidence="2">The sequence shown here is derived from an EMBL/GenBank/DDBJ whole genome shotgun (WGS) entry which is preliminary data.</text>
</comment>
<evidence type="ECO:0008006" key="4">
    <source>
        <dbReference type="Google" id="ProtNLM"/>
    </source>
</evidence>
<accession>A0AAU9KPS1</accession>
<organism evidence="2 3">
    <name type="scientific">Blepharisma stoltei</name>
    <dbReference type="NCBI Taxonomy" id="1481888"/>
    <lineage>
        <taxon>Eukaryota</taxon>
        <taxon>Sar</taxon>
        <taxon>Alveolata</taxon>
        <taxon>Ciliophora</taxon>
        <taxon>Postciliodesmatophora</taxon>
        <taxon>Heterotrichea</taxon>
        <taxon>Heterotrichida</taxon>
        <taxon>Blepharismidae</taxon>
        <taxon>Blepharisma</taxon>
    </lineage>
</organism>
<feature type="region of interest" description="Disordered" evidence="1">
    <location>
        <begin position="51"/>
        <end position="90"/>
    </location>
</feature>
<dbReference type="PANTHER" id="PTHR13138">
    <property type="entry name" value="PROTEIN LIN1"/>
    <property type="match status" value="1"/>
</dbReference>
<gene>
    <name evidence="2" type="ORF">BSTOLATCC_MIC66025</name>
</gene>
<dbReference type="InterPro" id="IPR039905">
    <property type="entry name" value="CD2BP2/Lin1"/>
</dbReference>
<name>A0AAU9KPS1_9CILI</name>
<sequence>MDPETCRELRKRQRMQSDYPELMRKGNPMKKFKKDEIDLVKEFWEDRYQDTKEAEEDCSDEELEPFNLKTEREAQSFAETKEAMSRQDREERNDFWLDTIDDLKLAKPVKKPEVNQTKEINVSEVKNIIKRMLKQGEAVSQALTRLRGPVALKKNFKKNVRKSQAETDTKDDKNLSEFNELVKATSDLIGEGIDDVYSWTLDDLDTDVYWKLKGPQGIVGPLNLEVIQKWTEQKRDFSNFTAIQTNKKGIPLEDSSWIPFNEIPKN</sequence>
<evidence type="ECO:0000313" key="2">
    <source>
        <dbReference type="EMBL" id="CAG9336137.1"/>
    </source>
</evidence>
<dbReference type="AlphaFoldDB" id="A0AAU9KPS1"/>